<dbReference type="Proteomes" id="UP001066276">
    <property type="component" value="Chromosome 2_2"/>
</dbReference>
<organism evidence="2 3">
    <name type="scientific">Pleurodeles waltl</name>
    <name type="common">Iberian ribbed newt</name>
    <dbReference type="NCBI Taxonomy" id="8319"/>
    <lineage>
        <taxon>Eukaryota</taxon>
        <taxon>Metazoa</taxon>
        <taxon>Chordata</taxon>
        <taxon>Craniata</taxon>
        <taxon>Vertebrata</taxon>
        <taxon>Euteleostomi</taxon>
        <taxon>Amphibia</taxon>
        <taxon>Batrachia</taxon>
        <taxon>Caudata</taxon>
        <taxon>Salamandroidea</taxon>
        <taxon>Salamandridae</taxon>
        <taxon>Pleurodelinae</taxon>
        <taxon>Pleurodeles</taxon>
    </lineage>
</organism>
<reference evidence="2" key="1">
    <citation type="journal article" date="2022" name="bioRxiv">
        <title>Sequencing and chromosome-scale assembly of the giantPleurodeles waltlgenome.</title>
        <authorList>
            <person name="Brown T."/>
            <person name="Elewa A."/>
            <person name="Iarovenko S."/>
            <person name="Subramanian E."/>
            <person name="Araus A.J."/>
            <person name="Petzold A."/>
            <person name="Susuki M."/>
            <person name="Suzuki K.-i.T."/>
            <person name="Hayashi T."/>
            <person name="Toyoda A."/>
            <person name="Oliveira C."/>
            <person name="Osipova E."/>
            <person name="Leigh N.D."/>
            <person name="Simon A."/>
            <person name="Yun M.H."/>
        </authorList>
    </citation>
    <scope>NUCLEOTIDE SEQUENCE</scope>
    <source>
        <strain evidence="2">20211129_DDA</strain>
        <tissue evidence="2">Liver</tissue>
    </source>
</reference>
<comment type="caution">
    <text evidence="2">The sequence shown here is derived from an EMBL/GenBank/DDBJ whole genome shotgun (WGS) entry which is preliminary data.</text>
</comment>
<proteinExistence type="predicted"/>
<accession>A0AAV7V0X7</accession>
<name>A0AAV7V0X7_PLEWA</name>
<sequence length="77" mass="8936">MKGQCDRESPRVAELNRQESPDRSLQFPRGNQFARVGVQEDPGEEKTPNYKSAKQGKDYKLDRSQTFMFENPEKVTE</sequence>
<protein>
    <submittedName>
        <fullName evidence="2">Uncharacterized protein</fullName>
    </submittedName>
</protein>
<dbReference type="AlphaFoldDB" id="A0AAV7V0X7"/>
<feature type="region of interest" description="Disordered" evidence="1">
    <location>
        <begin position="1"/>
        <end position="77"/>
    </location>
</feature>
<evidence type="ECO:0000313" key="3">
    <source>
        <dbReference type="Proteomes" id="UP001066276"/>
    </source>
</evidence>
<feature type="compositionally biased region" description="Basic and acidic residues" evidence="1">
    <location>
        <begin position="1"/>
        <end position="22"/>
    </location>
</feature>
<evidence type="ECO:0000256" key="1">
    <source>
        <dbReference type="SAM" id="MobiDB-lite"/>
    </source>
</evidence>
<dbReference type="EMBL" id="JANPWB010000004">
    <property type="protein sequence ID" value="KAJ1193577.1"/>
    <property type="molecule type" value="Genomic_DNA"/>
</dbReference>
<gene>
    <name evidence="2" type="ORF">NDU88_002873</name>
</gene>
<evidence type="ECO:0000313" key="2">
    <source>
        <dbReference type="EMBL" id="KAJ1193577.1"/>
    </source>
</evidence>
<keyword evidence="3" id="KW-1185">Reference proteome</keyword>